<protein>
    <submittedName>
        <fullName evidence="2">Uncharacterized protein</fullName>
    </submittedName>
</protein>
<evidence type="ECO:0000313" key="3">
    <source>
        <dbReference type="EMBL" id="CAF4432456.1"/>
    </source>
</evidence>
<gene>
    <name evidence="2" type="ORF">BYL167_LOCUS27672</name>
    <name evidence="3" type="ORF">GIL414_LOCUS31590</name>
</gene>
<comment type="caution">
    <text evidence="2">The sequence shown here is derived from an EMBL/GenBank/DDBJ whole genome shotgun (WGS) entry which is preliminary data.</text>
</comment>
<dbReference type="Proteomes" id="UP000681720">
    <property type="component" value="Unassembled WGS sequence"/>
</dbReference>
<dbReference type="AlphaFoldDB" id="A0A8S2TSA3"/>
<dbReference type="EMBL" id="CAJOBJ010064427">
    <property type="protein sequence ID" value="CAF4432456.1"/>
    <property type="molecule type" value="Genomic_DNA"/>
</dbReference>
<evidence type="ECO:0000256" key="1">
    <source>
        <dbReference type="SAM" id="MobiDB-lite"/>
    </source>
</evidence>
<accession>A0A8S2TSA3</accession>
<organism evidence="2 4">
    <name type="scientific">Rotaria magnacalcarata</name>
    <dbReference type="NCBI Taxonomy" id="392030"/>
    <lineage>
        <taxon>Eukaryota</taxon>
        <taxon>Metazoa</taxon>
        <taxon>Spiralia</taxon>
        <taxon>Gnathifera</taxon>
        <taxon>Rotifera</taxon>
        <taxon>Eurotatoria</taxon>
        <taxon>Bdelloidea</taxon>
        <taxon>Philodinida</taxon>
        <taxon>Philodinidae</taxon>
        <taxon>Rotaria</taxon>
    </lineage>
</organism>
<name>A0A8S2TSA3_9BILA</name>
<proteinExistence type="predicted"/>
<evidence type="ECO:0000313" key="2">
    <source>
        <dbReference type="EMBL" id="CAF4305492.1"/>
    </source>
</evidence>
<feature type="region of interest" description="Disordered" evidence="1">
    <location>
        <begin position="1"/>
        <end position="24"/>
    </location>
</feature>
<reference evidence="2" key="1">
    <citation type="submission" date="2021-02" db="EMBL/GenBank/DDBJ databases">
        <authorList>
            <person name="Nowell W R."/>
        </authorList>
    </citation>
    <scope>NUCLEOTIDE SEQUENCE</scope>
</reference>
<feature type="compositionally biased region" description="Low complexity" evidence="1">
    <location>
        <begin position="9"/>
        <end position="23"/>
    </location>
</feature>
<sequence length="81" mass="8549">NNCATNHLDSQQPISSDSSACSSGVGDEIGNESFHLYNLSSTNHHAVSFAPKLTTNTDDCDSAFSDCGSNDKITLANHDES</sequence>
<dbReference type="Proteomes" id="UP000681967">
    <property type="component" value="Unassembled WGS sequence"/>
</dbReference>
<feature type="non-terminal residue" evidence="2">
    <location>
        <position position="1"/>
    </location>
</feature>
<feature type="non-terminal residue" evidence="2">
    <location>
        <position position="81"/>
    </location>
</feature>
<dbReference type="EMBL" id="CAJOBH010036558">
    <property type="protein sequence ID" value="CAF4305492.1"/>
    <property type="molecule type" value="Genomic_DNA"/>
</dbReference>
<evidence type="ECO:0000313" key="4">
    <source>
        <dbReference type="Proteomes" id="UP000681967"/>
    </source>
</evidence>